<accession>A0A1H7I3B5</accession>
<name>A0A1H7I3B5_RUMAL</name>
<sequence>MAMKFPNLEQRMLRSGFGRDITATALEWLDISKERDMSILDSLTVQDIDIGDNDIGDYRHAFRQDVIPLGSEELYRRIILLSYRLLDCEAHRLTMPLKWDMTTINDSSFRSMAIETMKEVWGDEAEARSFSVHFSAFYYHRGFIRDDFPKEPEMYIKAAELTSENAYAIKLMLCANALEYMPLPEGEKISDEAQRAIAVINDIMNSDIAKDDVYLLTALAPAIFFDEHIKAHFNKYASEKASAIYNCIWEYNKNPYRAFDALFAVDGTFNKEILNNLLTLHRDPEIPMHSAAKMQTGPFKKLMLEQQGVENMMTMNIALKAVKPDESINDDEIRNIAREKTADVAASCYKEKDKIKAYLNGEISFDKVWAIIKGTKLGYDAPAKCKYFDIFGEDDFIIRCIAVLGSSIGRYSNHLYKVTGYSGRDITGIADKLLAVGANIAQALDICGNISEHYNSAVEDYINCFSAHIDEIASADITKCTSAAKGIALALFRKDENKYRRQIVALAEDTAKSVRDTVSDIITNHPDWTDEIKTLLKSKKSSARDLALTLIERQGAKAYIPELKKALSTEKTDKLKARIGSMLAVVSGDDSSNEKVSAEDIVKEMTKGKKTSKLDWLFKEPLSPVHKKNGTVADESYLKALMLCFANSVGLKDPNADIIVSELVPNDVCNLANEVLNRWLITPPEVKPQWLEAFEELEYEYSPTLLAQAKYKWVLYFASVYGGKQALIIFDELMDFWPLWQKGALAKEIPHAITLNGSSEYIMKVEKMSRKHRFNSIRKASADALLCAAEKLGISKEEFADLMIPDLDFDENMCRTFDYGSRRFKVYISPKLELEIYCDEKKLKTIPKPTADDEKSLADDAYKEFTAMKKQMKTLVAAQLVRLEDTMRTARSWSSQNWKKLFVANPIMHRFAIGLIWGTYKDDKLEKCFRYLDDGSFTTVDDEEFTIPENAKIGLVHPVELTDEELSAWKQQLKDYDIIQPFPQLGRNIFKPTDEEKSSECIERFNGRVMKTIELAGAMSKIGWSKGTAGDGAMIDEFLREDIFARNNGIKASLMNSGMSVEIYRNKEDDVTIEGLYFYKLPGNESITINELSDRYFSEIMYQLSKVFV</sequence>
<gene>
    <name evidence="2" type="ORF">SAMN05216469_103221</name>
</gene>
<protein>
    <recommendedName>
        <fullName evidence="1">DUF4132 domain-containing protein</fullName>
    </recommendedName>
</protein>
<dbReference type="RefSeq" id="WP_074830752.1">
    <property type="nucleotide sequence ID" value="NZ_FOAT01000003.1"/>
</dbReference>
<dbReference type="InterPro" id="IPR025406">
    <property type="entry name" value="DUF4132"/>
</dbReference>
<dbReference type="OrthoDB" id="4770574at2"/>
<evidence type="ECO:0000313" key="3">
    <source>
        <dbReference type="Proteomes" id="UP000186015"/>
    </source>
</evidence>
<proteinExistence type="predicted"/>
<feature type="domain" description="DUF4132" evidence="1">
    <location>
        <begin position="841"/>
        <end position="1024"/>
    </location>
</feature>
<dbReference type="Pfam" id="PF13569">
    <property type="entry name" value="DUF4132"/>
    <property type="match status" value="1"/>
</dbReference>
<evidence type="ECO:0000313" key="2">
    <source>
        <dbReference type="EMBL" id="SEK56908.1"/>
    </source>
</evidence>
<reference evidence="2 3" key="1">
    <citation type="submission" date="2016-10" db="EMBL/GenBank/DDBJ databases">
        <authorList>
            <person name="de Groot N.N."/>
        </authorList>
    </citation>
    <scope>NUCLEOTIDE SEQUENCE [LARGE SCALE GENOMIC DNA]</scope>
    <source>
        <strain evidence="2 3">KH2T6</strain>
    </source>
</reference>
<dbReference type="Proteomes" id="UP000186015">
    <property type="component" value="Unassembled WGS sequence"/>
</dbReference>
<dbReference type="AlphaFoldDB" id="A0A1H7I3B5"/>
<dbReference type="EMBL" id="FOAT01000003">
    <property type="protein sequence ID" value="SEK56908.1"/>
    <property type="molecule type" value="Genomic_DNA"/>
</dbReference>
<evidence type="ECO:0000259" key="1">
    <source>
        <dbReference type="Pfam" id="PF13569"/>
    </source>
</evidence>
<organism evidence="2 3">
    <name type="scientific">Ruminococcus albus</name>
    <dbReference type="NCBI Taxonomy" id="1264"/>
    <lineage>
        <taxon>Bacteria</taxon>
        <taxon>Bacillati</taxon>
        <taxon>Bacillota</taxon>
        <taxon>Clostridia</taxon>
        <taxon>Eubacteriales</taxon>
        <taxon>Oscillospiraceae</taxon>
        <taxon>Ruminococcus</taxon>
    </lineage>
</organism>